<evidence type="ECO:0000313" key="1">
    <source>
        <dbReference type="EMBL" id="NYJ21122.1"/>
    </source>
</evidence>
<name>A0A7Z0EHP5_9MICO</name>
<protein>
    <submittedName>
        <fullName evidence="1">Uncharacterized protein</fullName>
    </submittedName>
</protein>
<sequence>MSDPRYKPKSFSAEPEAFGKAVKMRWHPMLAGPTERHHRAAMLQHNYACRIRERLKVEDWTFKRYASEAQIEYDRLVRMLRGEVVMRLEDIALADELLKGVSEWSHRAMRNHAKALEEQREKEARQNRAKR</sequence>
<proteinExistence type="predicted"/>
<evidence type="ECO:0000313" key="2">
    <source>
        <dbReference type="Proteomes" id="UP000537260"/>
    </source>
</evidence>
<reference evidence="1 2" key="1">
    <citation type="submission" date="2020-07" db="EMBL/GenBank/DDBJ databases">
        <title>Sequencing the genomes of 1000 actinobacteria strains.</title>
        <authorList>
            <person name="Klenk H.-P."/>
        </authorList>
    </citation>
    <scope>NUCLEOTIDE SEQUENCE [LARGE SCALE GENOMIC DNA]</scope>
    <source>
        <strain evidence="1 2">LI1</strain>
    </source>
</reference>
<dbReference type="AlphaFoldDB" id="A0A7Z0EHP5"/>
<accession>A0A7Z0EHP5</accession>
<dbReference type="RefSeq" id="WP_179579769.1">
    <property type="nucleotide sequence ID" value="NZ_JACCFM010000001.1"/>
</dbReference>
<gene>
    <name evidence="1" type="ORF">HNR05_002913</name>
</gene>
<dbReference type="EMBL" id="JACCFM010000001">
    <property type="protein sequence ID" value="NYJ21122.1"/>
    <property type="molecule type" value="Genomic_DNA"/>
</dbReference>
<comment type="caution">
    <text evidence="1">The sequence shown here is derived from an EMBL/GenBank/DDBJ whole genome shotgun (WGS) entry which is preliminary data.</text>
</comment>
<organism evidence="1 2">
    <name type="scientific">Glaciibacter psychrotolerans</name>
    <dbReference type="NCBI Taxonomy" id="670054"/>
    <lineage>
        <taxon>Bacteria</taxon>
        <taxon>Bacillati</taxon>
        <taxon>Actinomycetota</taxon>
        <taxon>Actinomycetes</taxon>
        <taxon>Micrococcales</taxon>
        <taxon>Microbacteriaceae</taxon>
        <taxon>Glaciibacter</taxon>
    </lineage>
</organism>
<keyword evidence="2" id="KW-1185">Reference proteome</keyword>
<dbReference type="Proteomes" id="UP000537260">
    <property type="component" value="Unassembled WGS sequence"/>
</dbReference>